<dbReference type="EMBL" id="CP045903">
    <property type="protein sequence ID" value="QQP38895.1"/>
    <property type="molecule type" value="Genomic_DNA"/>
</dbReference>
<protein>
    <submittedName>
        <fullName evidence="2">Uncharacterized protein</fullName>
    </submittedName>
</protein>
<dbReference type="Proteomes" id="UP000595437">
    <property type="component" value="Chromosome 14"/>
</dbReference>
<sequence>ISTPTSVVLMAANSIVGTFWRNFMMDGGAEEEAKNYMAVCVVIVTLFAPLGSILSSHFHRHVLAALIYILDTIAL</sequence>
<evidence type="ECO:0000313" key="2">
    <source>
        <dbReference type="EMBL" id="QQP38895.1"/>
    </source>
</evidence>
<keyword evidence="1" id="KW-0812">Transmembrane</keyword>
<keyword evidence="1" id="KW-0472">Membrane</keyword>
<feature type="transmembrane region" description="Helical" evidence="1">
    <location>
        <begin position="36"/>
        <end position="54"/>
    </location>
</feature>
<evidence type="ECO:0000256" key="1">
    <source>
        <dbReference type="SAM" id="Phobius"/>
    </source>
</evidence>
<reference evidence="3" key="1">
    <citation type="submission" date="2021-01" db="EMBL/GenBank/DDBJ databases">
        <title>Caligus Genome Assembly.</title>
        <authorList>
            <person name="Gallardo-Escarate C."/>
        </authorList>
    </citation>
    <scope>NUCLEOTIDE SEQUENCE [LARGE SCALE GENOMIC DNA]</scope>
</reference>
<dbReference type="PANTHER" id="PTHR31154">
    <property type="entry name" value="MEMBRANE TRANSPORTER PROTEIN"/>
    <property type="match status" value="1"/>
</dbReference>
<feature type="non-terminal residue" evidence="2">
    <location>
        <position position="75"/>
    </location>
</feature>
<keyword evidence="1" id="KW-1133">Transmembrane helix</keyword>
<name>A0A7T8GWU4_CALRO</name>
<feature type="transmembrane region" description="Helical" evidence="1">
    <location>
        <begin position="6"/>
        <end position="24"/>
    </location>
</feature>
<dbReference type="AlphaFoldDB" id="A0A7T8GWU4"/>
<dbReference type="OrthoDB" id="189301at2759"/>
<dbReference type="PANTHER" id="PTHR31154:SF4">
    <property type="entry name" value="MEMBRANE TRANSPORTER PROTEIN"/>
    <property type="match status" value="1"/>
</dbReference>
<organism evidence="2 3">
    <name type="scientific">Caligus rogercresseyi</name>
    <name type="common">Sea louse</name>
    <dbReference type="NCBI Taxonomy" id="217165"/>
    <lineage>
        <taxon>Eukaryota</taxon>
        <taxon>Metazoa</taxon>
        <taxon>Ecdysozoa</taxon>
        <taxon>Arthropoda</taxon>
        <taxon>Crustacea</taxon>
        <taxon>Multicrustacea</taxon>
        <taxon>Hexanauplia</taxon>
        <taxon>Copepoda</taxon>
        <taxon>Siphonostomatoida</taxon>
        <taxon>Caligidae</taxon>
        <taxon>Caligus</taxon>
    </lineage>
</organism>
<feature type="non-terminal residue" evidence="2">
    <location>
        <position position="1"/>
    </location>
</feature>
<keyword evidence="3" id="KW-1185">Reference proteome</keyword>
<proteinExistence type="predicted"/>
<accession>A0A7T8GWU4</accession>
<evidence type="ECO:0000313" key="3">
    <source>
        <dbReference type="Proteomes" id="UP000595437"/>
    </source>
</evidence>
<gene>
    <name evidence="2" type="ORF">FKW44_019598</name>
</gene>